<protein>
    <submittedName>
        <fullName evidence="10">UDP-N-acetylmuramoylalanine--D-glutamate ligase</fullName>
    </submittedName>
</protein>
<dbReference type="GO" id="GO:0005737">
    <property type="term" value="C:cytoplasm"/>
    <property type="evidence" value="ECO:0007669"/>
    <property type="project" value="UniProtKB-SubCell"/>
</dbReference>
<dbReference type="Gene3D" id="3.40.50.720">
    <property type="entry name" value="NAD(P)-binding Rossmann-like Domain"/>
    <property type="match status" value="1"/>
</dbReference>
<dbReference type="GO" id="GO:0005524">
    <property type="term" value="F:ATP binding"/>
    <property type="evidence" value="ECO:0007669"/>
    <property type="project" value="UniProtKB-KW"/>
</dbReference>
<gene>
    <name evidence="10" type="ordered locus">SpiGrapes_0657</name>
</gene>
<dbReference type="InterPro" id="IPR036565">
    <property type="entry name" value="Mur-like_cat_sf"/>
</dbReference>
<reference evidence="10 11" key="1">
    <citation type="submission" date="2011-11" db="EMBL/GenBank/DDBJ databases">
        <title>Complete sequence of Spirochaeta sp. grapes.</title>
        <authorList>
            <consortium name="US DOE Joint Genome Institute"/>
            <person name="Lucas S."/>
            <person name="Han J."/>
            <person name="Lapidus A."/>
            <person name="Cheng J.-F."/>
            <person name="Goodwin L."/>
            <person name="Pitluck S."/>
            <person name="Peters L."/>
            <person name="Ovchinnikova G."/>
            <person name="Munk A.C."/>
            <person name="Detter J.C."/>
            <person name="Han C."/>
            <person name="Tapia R."/>
            <person name="Land M."/>
            <person name="Hauser L."/>
            <person name="Kyrpides N."/>
            <person name="Ivanova N."/>
            <person name="Pagani I."/>
            <person name="Ritalahtilisa K."/>
            <person name="Loeffler F."/>
            <person name="Woyke T."/>
        </authorList>
    </citation>
    <scope>NUCLEOTIDE SEQUENCE [LARGE SCALE GENOMIC DNA]</scope>
    <source>
        <strain evidence="11">ATCC BAA-1885 / DSM 22778 / Grapes</strain>
    </source>
</reference>
<evidence type="ECO:0000256" key="7">
    <source>
        <dbReference type="ARBA" id="ARBA00022840"/>
    </source>
</evidence>
<dbReference type="KEGG" id="sgp:SpiGrapes_0657"/>
<dbReference type="UniPathway" id="UPA00219"/>
<sequence length="445" mass="48919">MKVLIFGLGMHGGGFSAASYFLDHGDEVRVTDLKGDSQLGSEVQTLTERGAVCITGNHRAQDFSWADIVIKNPAIPPDNPLLASARMVVNDFAWLFSSPWCEQTKIIAITGTKGKTTTSAAVAHVLEKMGFEAMQCGNMGISAFSVLKDWETRVAQGKKMPDYLVCEFSSWLIRDTFTAMHGLLPPMEICALTNFYPDHLNAYKSTDQYLAEKLELFGPHTKKAVVPDALIKEIQKLTGLDRKHVSGIDRSCAKVLEEMPHLKSAYAILLALGFKWKTILKALQSFSGVPHRIEQVGRIGNIMLVNDSAATIPEAVHFTCAKFRLMPIHLICGGTDKNLVAESMLEELQNASSLSLLDGSFTRNKLIPLMKSKNIPYTGPYSSMEKALGNACSKAFEKAKNLPELPQVVLLSPGAASFELFVNEYDRGDQFRNLANTLLDSKPDD</sequence>
<comment type="subcellular location">
    <subcellularLocation>
        <location evidence="1">Cytoplasm</location>
    </subcellularLocation>
</comment>
<keyword evidence="4 10" id="KW-0436">Ligase</keyword>
<proteinExistence type="predicted"/>
<dbReference type="Pfam" id="PF08245">
    <property type="entry name" value="Mur_ligase_M"/>
    <property type="match status" value="1"/>
</dbReference>
<dbReference type="GO" id="GO:0009252">
    <property type="term" value="P:peptidoglycan biosynthetic process"/>
    <property type="evidence" value="ECO:0007669"/>
    <property type="project" value="UniProtKB-UniPathway"/>
</dbReference>
<keyword evidence="6" id="KW-0547">Nucleotide-binding</keyword>
<dbReference type="GO" id="GO:0004326">
    <property type="term" value="F:tetrahydrofolylpolyglutamate synthase activity"/>
    <property type="evidence" value="ECO:0007669"/>
    <property type="project" value="InterPro"/>
</dbReference>
<dbReference type="SUPFAM" id="SSF51984">
    <property type="entry name" value="MurCD N-terminal domain"/>
    <property type="match status" value="1"/>
</dbReference>
<dbReference type="AlphaFoldDB" id="G8QXZ4"/>
<keyword evidence="8" id="KW-0131">Cell cycle</keyword>
<keyword evidence="7" id="KW-0067">ATP-binding</keyword>
<dbReference type="PROSITE" id="PS01011">
    <property type="entry name" value="FOLYLPOLYGLU_SYNT_1"/>
    <property type="match status" value="1"/>
</dbReference>
<dbReference type="RefSeq" id="WP_014269348.1">
    <property type="nucleotide sequence ID" value="NC_016633.1"/>
</dbReference>
<dbReference type="HOGENOM" id="CLU_032540_0_1_12"/>
<dbReference type="InterPro" id="IPR005762">
    <property type="entry name" value="MurD"/>
</dbReference>
<dbReference type="SUPFAM" id="SSF53244">
    <property type="entry name" value="MurD-like peptide ligases, peptide-binding domain"/>
    <property type="match status" value="1"/>
</dbReference>
<evidence type="ECO:0000256" key="6">
    <source>
        <dbReference type="ARBA" id="ARBA00022741"/>
    </source>
</evidence>
<accession>G8QXZ4</accession>
<evidence type="ECO:0000313" key="10">
    <source>
        <dbReference type="EMBL" id="AEV28499.1"/>
    </source>
</evidence>
<dbReference type="GO" id="GO:0008764">
    <property type="term" value="F:UDP-N-acetylmuramoylalanine-D-glutamate ligase activity"/>
    <property type="evidence" value="ECO:0007669"/>
    <property type="project" value="InterPro"/>
</dbReference>
<dbReference type="NCBIfam" id="TIGR01087">
    <property type="entry name" value="murD"/>
    <property type="match status" value="1"/>
</dbReference>
<evidence type="ECO:0000313" key="11">
    <source>
        <dbReference type="Proteomes" id="UP000005632"/>
    </source>
</evidence>
<dbReference type="InterPro" id="IPR036615">
    <property type="entry name" value="Mur_ligase_C_dom_sf"/>
</dbReference>
<dbReference type="InterPro" id="IPR018109">
    <property type="entry name" value="Folylpolyglutamate_synth_CS"/>
</dbReference>
<dbReference type="Gene3D" id="3.90.190.20">
    <property type="entry name" value="Mur ligase, C-terminal domain"/>
    <property type="match status" value="1"/>
</dbReference>
<evidence type="ECO:0000259" key="9">
    <source>
        <dbReference type="Pfam" id="PF08245"/>
    </source>
</evidence>
<evidence type="ECO:0000256" key="1">
    <source>
        <dbReference type="ARBA" id="ARBA00004496"/>
    </source>
</evidence>
<dbReference type="Gene3D" id="3.40.1190.10">
    <property type="entry name" value="Mur-like, catalytic domain"/>
    <property type="match status" value="1"/>
</dbReference>
<feature type="domain" description="Mur ligase central" evidence="9">
    <location>
        <begin position="109"/>
        <end position="227"/>
    </location>
</feature>
<dbReference type="SUPFAM" id="SSF53623">
    <property type="entry name" value="MurD-like peptide ligases, catalytic domain"/>
    <property type="match status" value="1"/>
</dbReference>
<dbReference type="PANTHER" id="PTHR43692">
    <property type="entry name" value="UDP-N-ACETYLMURAMOYLALANINE--D-GLUTAMATE LIGASE"/>
    <property type="match status" value="1"/>
</dbReference>
<evidence type="ECO:0000256" key="4">
    <source>
        <dbReference type="ARBA" id="ARBA00022598"/>
    </source>
</evidence>
<dbReference type="InterPro" id="IPR013221">
    <property type="entry name" value="Mur_ligase_cen"/>
</dbReference>
<keyword evidence="11" id="KW-1185">Reference proteome</keyword>
<dbReference type="Proteomes" id="UP000005632">
    <property type="component" value="Chromosome"/>
</dbReference>
<organism evidence="10 11">
    <name type="scientific">Sphaerochaeta pleomorpha (strain ATCC BAA-1885 / DSM 22778 / Grapes)</name>
    <dbReference type="NCBI Taxonomy" id="158190"/>
    <lineage>
        <taxon>Bacteria</taxon>
        <taxon>Pseudomonadati</taxon>
        <taxon>Spirochaetota</taxon>
        <taxon>Spirochaetia</taxon>
        <taxon>Spirochaetales</taxon>
        <taxon>Sphaerochaetaceae</taxon>
        <taxon>Sphaerochaeta</taxon>
    </lineage>
</organism>
<dbReference type="GO" id="GO:0051301">
    <property type="term" value="P:cell division"/>
    <property type="evidence" value="ECO:0007669"/>
    <property type="project" value="UniProtKB-KW"/>
</dbReference>
<evidence type="ECO:0000256" key="3">
    <source>
        <dbReference type="ARBA" id="ARBA00022490"/>
    </source>
</evidence>
<keyword evidence="5" id="KW-0132">Cell division</keyword>
<evidence type="ECO:0000256" key="5">
    <source>
        <dbReference type="ARBA" id="ARBA00022618"/>
    </source>
</evidence>
<comment type="pathway">
    <text evidence="2">Cell wall biogenesis; peptidoglycan biosynthesis.</text>
</comment>
<dbReference type="PANTHER" id="PTHR43692:SF1">
    <property type="entry name" value="UDP-N-ACETYLMURAMOYLALANINE--D-GLUTAMATE LIGASE"/>
    <property type="match status" value="1"/>
</dbReference>
<dbReference type="GO" id="GO:0008360">
    <property type="term" value="P:regulation of cell shape"/>
    <property type="evidence" value="ECO:0007669"/>
    <property type="project" value="InterPro"/>
</dbReference>
<dbReference type="STRING" id="158190.SpiGrapes_0657"/>
<evidence type="ECO:0000256" key="2">
    <source>
        <dbReference type="ARBA" id="ARBA00004752"/>
    </source>
</evidence>
<keyword evidence="3" id="KW-0963">Cytoplasm</keyword>
<dbReference type="OrthoDB" id="9809796at2"/>
<dbReference type="eggNOG" id="COG0771">
    <property type="taxonomic scope" value="Bacteria"/>
</dbReference>
<name>G8QXZ4_SPHPG</name>
<evidence type="ECO:0000256" key="8">
    <source>
        <dbReference type="ARBA" id="ARBA00023306"/>
    </source>
</evidence>
<dbReference type="EMBL" id="CP003155">
    <property type="protein sequence ID" value="AEV28499.1"/>
    <property type="molecule type" value="Genomic_DNA"/>
</dbReference>